<dbReference type="InterPro" id="IPR036940">
    <property type="entry name" value="PI3/4_kinase_cat_sf"/>
</dbReference>
<evidence type="ECO:0000256" key="1">
    <source>
        <dbReference type="ARBA" id="ARBA00004604"/>
    </source>
</evidence>
<dbReference type="Pfam" id="PF08163">
    <property type="entry name" value="DNAPKcs_CC3"/>
    <property type="match status" value="1"/>
</dbReference>
<dbReference type="EMBL" id="CM026428">
    <property type="protein sequence ID" value="KAG0565987.1"/>
    <property type="molecule type" value="Genomic_DNA"/>
</dbReference>
<proteinExistence type="predicted"/>
<dbReference type="Gene3D" id="3.30.1010.10">
    <property type="entry name" value="Phosphatidylinositol 3-kinase Catalytic Subunit, Chain A, domain 4"/>
    <property type="match status" value="1"/>
</dbReference>
<keyword evidence="12" id="KW-1185">Reference proteome</keyword>
<dbReference type="CDD" id="cd05172">
    <property type="entry name" value="PIKKc_DNA-PK"/>
    <property type="match status" value="1"/>
</dbReference>
<evidence type="ECO:0000259" key="9">
    <source>
        <dbReference type="PROSITE" id="PS51189"/>
    </source>
</evidence>
<dbReference type="PANTHER" id="PTHR11139:SF68">
    <property type="entry name" value="DNA-DEPENDENT PROTEIN KINASE CATALYTIC SUBUNIT"/>
    <property type="match status" value="1"/>
</dbReference>
<dbReference type="GO" id="GO:0005730">
    <property type="term" value="C:nucleolus"/>
    <property type="evidence" value="ECO:0007669"/>
    <property type="project" value="UniProtKB-SubCell"/>
</dbReference>
<evidence type="ECO:0000256" key="7">
    <source>
        <dbReference type="SAM" id="MobiDB-lite"/>
    </source>
</evidence>
<dbReference type="Pfam" id="PF02260">
    <property type="entry name" value="FATC"/>
    <property type="match status" value="1"/>
</dbReference>
<keyword evidence="3" id="KW-0418">Kinase</keyword>
<dbReference type="SMART" id="SM00146">
    <property type="entry name" value="PI3Kc"/>
    <property type="match status" value="1"/>
</dbReference>
<dbReference type="GO" id="GO:0000723">
    <property type="term" value="P:telomere maintenance"/>
    <property type="evidence" value="ECO:0007669"/>
    <property type="project" value="TreeGrafter"/>
</dbReference>
<reference evidence="11" key="1">
    <citation type="submission" date="2020-06" db="EMBL/GenBank/DDBJ databases">
        <title>WGS assembly of Ceratodon purpureus strain R40.</title>
        <authorList>
            <person name="Carey S.B."/>
            <person name="Jenkins J."/>
            <person name="Shu S."/>
            <person name="Lovell J.T."/>
            <person name="Sreedasyam A."/>
            <person name="Maumus F."/>
            <person name="Tiley G.P."/>
            <person name="Fernandez-Pozo N."/>
            <person name="Barry K."/>
            <person name="Chen C."/>
            <person name="Wang M."/>
            <person name="Lipzen A."/>
            <person name="Daum C."/>
            <person name="Saski C.A."/>
            <person name="Payton A.C."/>
            <person name="Mcbreen J.C."/>
            <person name="Conrad R.E."/>
            <person name="Kollar L.M."/>
            <person name="Olsson S."/>
            <person name="Huttunen S."/>
            <person name="Landis J.B."/>
            <person name="Wickett N.J."/>
            <person name="Johnson M.G."/>
            <person name="Rensing S.A."/>
            <person name="Grimwood J."/>
            <person name="Schmutz J."/>
            <person name="Mcdaniel S.F."/>
        </authorList>
    </citation>
    <scope>NUCLEOTIDE SEQUENCE</scope>
    <source>
        <strain evidence="11">R40</strain>
    </source>
</reference>
<dbReference type="PANTHER" id="PTHR11139">
    <property type="entry name" value="ATAXIA TELANGIECTASIA MUTATED ATM -RELATED"/>
    <property type="match status" value="1"/>
</dbReference>
<evidence type="ECO:0000256" key="4">
    <source>
        <dbReference type="ARBA" id="ARBA00022553"/>
    </source>
</evidence>
<dbReference type="Gene3D" id="1.10.1070.11">
    <property type="entry name" value="Phosphatidylinositol 3-/4-kinase, catalytic domain"/>
    <property type="match status" value="1"/>
</dbReference>
<accession>A0A8T0H5L9</accession>
<dbReference type="Pfam" id="PF19704">
    <property type="entry name" value="DNAPKcs_CC5"/>
    <property type="match status" value="2"/>
</dbReference>
<keyword evidence="3" id="KW-0723">Serine/threonine-protein kinase</keyword>
<dbReference type="PROSITE" id="PS51190">
    <property type="entry name" value="FATC"/>
    <property type="match status" value="1"/>
</dbReference>
<dbReference type="Proteomes" id="UP000822688">
    <property type="component" value="Chromosome 7"/>
</dbReference>
<dbReference type="InterPro" id="IPR011989">
    <property type="entry name" value="ARM-like"/>
</dbReference>
<dbReference type="InterPro" id="IPR037706">
    <property type="entry name" value="DNA-PK_dom"/>
</dbReference>
<dbReference type="InterPro" id="IPR016024">
    <property type="entry name" value="ARM-type_fold"/>
</dbReference>
<evidence type="ECO:0000256" key="6">
    <source>
        <dbReference type="ARBA" id="ARBA00023242"/>
    </source>
</evidence>
<dbReference type="Pfam" id="PF00454">
    <property type="entry name" value="PI3_PI4_kinase"/>
    <property type="match status" value="1"/>
</dbReference>
<dbReference type="SMART" id="SM01343">
    <property type="entry name" value="FATC"/>
    <property type="match status" value="1"/>
</dbReference>
<keyword evidence="5" id="KW-0227">DNA damage</keyword>
<evidence type="ECO:0000313" key="11">
    <source>
        <dbReference type="EMBL" id="KAG0565987.1"/>
    </source>
</evidence>
<dbReference type="InterPro" id="IPR046803">
    <property type="entry name" value="DNAPKcs_CC1-2"/>
</dbReference>
<dbReference type="InterPro" id="IPR050517">
    <property type="entry name" value="DDR_Repair_Kinase"/>
</dbReference>
<comment type="caution">
    <text evidence="11">The sequence shown here is derived from an EMBL/GenBank/DDBJ whole genome shotgun (WGS) entry which is preliminary data.</text>
</comment>
<feature type="domain" description="PI3K/PI4K catalytic" evidence="8">
    <location>
        <begin position="3640"/>
        <end position="3983"/>
    </location>
</feature>
<evidence type="ECO:0000256" key="3">
    <source>
        <dbReference type="ARBA" id="ARBA00022527"/>
    </source>
</evidence>
<evidence type="ECO:0000256" key="2">
    <source>
        <dbReference type="ARBA" id="ARBA00018077"/>
    </source>
</evidence>
<sequence length="4070" mass="456927">MDKQLERALGALRDAADTVRGGGELVDLGAYVEALGDLCKGLLSDDDVSFAIAIVFDEDTGVFSIVESLLPLRDNSVARGREKCWHFLRGFVEQIGPRALPYAPLIKEKSLLYFRRDDAKSVQTAALTPLIALLECNTTNLKPATIGVNQELSDMLVRELRKSNRNNTCKGNILQLLGNLVENFKEVFEEENVLTILNYCLNILNDQLHNDRPTLALMAGAIKSLDSLLTWFDESLPAGGSVENSRRIFTYIEQVLLPREELNRYDPLKACLRLLSRHAGLFGLRLIEDGIRYMHWLQEHCTHINAKIRDAALPAYDQFITQVSSSLVSDNRIQNGQTLYKVFIKDALDVLDTQNADPKKVSLAIRAVGKFAAAIVKFSGKESLKEAFHRLEPFGASIRAGEGREGSLGYAVTLVGAFADIVIHLEDVEDFMVTFIAQVTGNIFYQFPQLFAKQKQAVYTTLRSLLKALYSKGTIYSLFLNNIVWSSLQRAMEPVDEAPEEGSTQLWSHYVELWSHLLEFPSDRGSQLTSEADEAEGFGELVASDVGNVGISETALRESVFDAIMHCVIKAMTELNLKYKAKPHATTAVNTEDVDSGPLEPGAEMDAIEPLDMIHMRKYLNLVEFVQALLSGPCAPLLQKWTYSFGRCVIELSSAYPLISGFYKLLAVNITTADREGFFLDPREGSPNADDVLSGDRQLCIELFSKYLQEVLVASRRYKLELLAACLRLCLSAPPVLVGIASIVPPLKNALKIGIRYLPLAAVALDALERWQTAFPDQLQLWLPQIVPCLNDYLVDVEKVDVSEAETPLATEGASTSAPTANVSRTQLAQIKRARAKDAQPSPLEIIQVRVQKFLGRIGGFAHLLVSEVDLIQVAGTGGLAWDPEERVKFNLPFRQDKPDIWLDSLLPRIVEIALSSSDRRMKVTACELLQAVCLLMLGNAAKGPMRRRGEESQSAHFDKIYRRIFPAILRLATDVELVTRQLFMEFAKQLIHWFTSNQQKENPDTMALLDAILDGLVDPENGSLREFCADCFSEFMRWSVRHAPPEADNFVNVTSMLRRVYNRMDHPNPYHRLGAAMAAYRMYPVLRENAGLVDRYIFEILFFCIKSLRLGELDDEQTGAIKQMNKTVDQLQKLISRNIMLLRKNRKDRQLFVTLEDFLSWAFEQTGLLQEKSRTKSMMLLSSICQTNLDCSFTDWFHAKLGSGGKVVEVLNRFDVNMDYPSYPSLQQVLLWLSKFVRSIHWFEWALKEKLLCIEELLNFEKNSAVHLASSISAFRQCLLESSDSIHRFLNLTPGEQMRLQNLRYEGLTRLLNLLNQVLNSQTGETVDAVLRTFFMPDRSFQELLSLVLLKPRRLGFVLFEPQRAQDLAKLATKVIKRLTDVSSMLKSEMIDSLRAVMSEDLDIDLNNLSFTLNNSGKSQTLISEDTMSLVKGCQQLSQVGILQVVLGKVQAENFGDKLLLFVFQMKDCPPSFRPNAEEMIGLAMALGVKISRLVELVLNEEPVANSTNRKLTAGEVFYMNFRNPIVRQVKFYYKDCLGHLLEAAVEKQAARMLLVALLEDYLKPSGIGSITKGSFLREFLQHVAVLAPFCRAGSSLPVRQFVLEIIHKLLKLDTGKDVVLTGSNPSFKFIIELFSSFLSCFPEESTNSSFGSSASFTLKCESMSLLPFFYSANVPSEVKTDLTRILSGIVTEHLLVRESDIPRGSTQHSNYSLLLSQLLGAFSVSHSLELLEVVFPLLQTPNMRSLKAISEAVEVFAETLGEKREAAFNLCLTVITDSRKSSKLRRAIVDVVFGAFVNYAPAEFVTLWYSERINDFYNVLKQTPSVVNAERESEDLSNIICHYGLVELLYSKCGSNLIMEIINPVVPSSGILRQASRTAHATDESAYKMFPENLSTWRELHAAAYNCLAAIYLCTNGSNENIFSGVLFCELKGHPLWRHLVDLSKVYDDMPVETSQSSMVSQTIKGMRADRKARRTKAKGTVSQMTATISSQYMISASLSQEPAVIKTFLGGPRKEAGASESPGAGLLLDEESSSTKADVEGTQQGPVEEVVETAALDQDDFDQHECMGVVLRLIEYGHANFGARSRSGEMPGWMKGLHAIFENAATHINVRLFLVKVITKACKVFAPYAAAWFRPYVQTILNDPSKSGGLKFHYMLRDICITVLQWNMSSAPDGELATRFVQHLINVAAHGSNQVLHANIDIIRLFLENWKESINLKRRPLVDYLIAGGRRPNMNDKNIKMQRSVGLQLLGAVIASGFPIYDPMSDSSTSEAEMCEALLNNLSVQTKEVYEAAAELLGIAMKYRREMNSGIEGELLEKNMHKTMKQLYRDAEYEKFFNILNKVTIRDPTFLEGYATMVVDQLPRLFGAYKVNAIDTLLRHPKADSNLLNQILRSLPKLLAHKDEIAQLKILQLLSVLLKDATEDQISERVLPVLCDTFNRHESVDCRREFYEILMYLFKSKGMYKGPLVVQSLVMGLCDSSDIVRGNLQNFWHLQLSQDVLQRFSDLVNQIYHRGLEENWAQISNVLMLKLCEDSVDYNRPIFSAPLSECVFHDYTINTSWIGASLPMTPLFSSTQMTMDTQGTEGGDGDREFGATQHRPRMIRATMAPSLSQTITQTQGSSLSSTQGVSGSALFALSQRPGGVGYTQHAGPEGASLKDPSMNLRRRILNPRVAHSQVLSGVLRANRRREARSALQSLERANKVHMMRQYRTGELPDIEIKHADIIRPLAALAERDATFARLLLKVLFGAVYSLPSKGPEIKAEVRQGLEAALVQTNNGISFVSCVETLCLEDPEIWIPPKLVGSASRKSTNYHSGILLLEKEILNETFPDPEPNVSSKRHKGRGGQANRDLRPLEDAWVELAVLYKALGEDDIVLGLFKTHIAKREKTHKALEYQLGGNIFQALTLYDEAVKEYEAGSLAGDITNSEIDIWYSQRLACLADLSEWELVMNDIVYEITDNDGDEPDFQRLWEPTKREKHLGYFIRGALREPAYHTSLNEFVQASSDVLLDEFSTHLATLAAINNEWDRTKFRLGQCYRVFRRHWTALHPLALRARHLRVRQLQKAIELEEFITFITKADEKELPRLLGGWHKRWPSPEFDDVEAWDDVAQNRLIFFNHIQEHFSQQLVRIRTDEGGGNSVISQLNLARANLYIEAANGLTACGAFHVSKSYINKYMGSKFDLPEKYRLDFRNFEAMVRLLYLQAERAQSAGDRIKLLNQLLNFVQRENITSKHPDLLPEFQMTQADVYAQVARAILSTLPREGAISQEVIKCFSLLGSAYKAYSSVLPHDDPLSRKTATGSLSSHERAKVFLKFGLFCDELYKLPQHFNGRSEMTQHYSSAELPKASELPQLIVQHMLKALALDSTLQAQHAVARLLSLVGLTSATASEFERLVENVSSWVFVPWIPQILANIEEVSGNVLVKVLESIAKLYPQSLYFSFRVSEAEFGATGRQRTQHLKSLLSNPLLEGLVRALEDLTYPEQRLKDGLLQIAELLHTGDSERAQLIFSEIFRDCLDTQALTDPVRQTGEWNVKFAREWAPIIVKVLGENGSKLRSMDTKQSLSAIDGIVSKLGKSDISAEKLSLGTLSKWLADFDRTKGIEKVGRDLEFNDMQIEIPGQYNSLGAPHMSAHVQLVGFDQVLVCMRSKQRPKILTMRGSDEKEYKFVVKGGEDLRLDQRIEQLFEVMNNVLNRDASCSQRKLAVRTYSVIPVSKKCGLLQFVENTSVLQDIIIDGLSKELSSRGLGGYRPRTSAEEKMNGVRNQCMSWVEEKGGSKKYPEAYCEMYRKVGFEEVSQKLSALEAELPRDALQRGFSRLVTSAESYLALRSHFARSLSVVSICGYIAGVGDRHLSNTLVDLRSGALVPIDFGYSFGTNVLILPVPELVPFRLTSQLRNFLLPLDAVSLLRNDMVRIMSALHGSRDLIAAVMEVFVKEPLVDWKREAVRLERIRARDGAKSTSLEDAGGSNLGAVSSQEEHVHLKVETAQCKLNLWNPAEITISEIRSSMHANKPYTAALEGIVRGDRSRNPRARVGTVCQTVQEQVDCLLDQATDPNLLGRIYFGWQPWV</sequence>
<keyword evidence="6" id="KW-0539">Nucleus</keyword>
<evidence type="ECO:0000313" key="12">
    <source>
        <dbReference type="Proteomes" id="UP000822688"/>
    </source>
</evidence>
<gene>
    <name evidence="11" type="ORF">KC19_7G029300</name>
</gene>
<dbReference type="InterPro" id="IPR014009">
    <property type="entry name" value="PIK_FAT"/>
</dbReference>
<comment type="subcellular location">
    <subcellularLocation>
        <location evidence="1">Nucleus</location>
        <location evidence="1">Nucleolus</location>
    </subcellularLocation>
</comment>
<dbReference type="PROSITE" id="PS51189">
    <property type="entry name" value="FAT"/>
    <property type="match status" value="1"/>
</dbReference>
<dbReference type="InterPro" id="IPR003151">
    <property type="entry name" value="PIK-rel_kinase_FAT"/>
</dbReference>
<dbReference type="InterPro" id="IPR045581">
    <property type="entry name" value="DNAPKcs_CC5"/>
</dbReference>
<dbReference type="InterPro" id="IPR046804">
    <property type="entry name" value="DNA-PKcs_N"/>
</dbReference>
<dbReference type="Pfam" id="PF20502">
    <property type="entry name" value="DNAPKcs_CC1-2"/>
    <property type="match status" value="1"/>
</dbReference>
<feature type="domain" description="FAT" evidence="9">
    <location>
        <begin position="2805"/>
        <end position="3449"/>
    </location>
</feature>
<dbReference type="GO" id="GO:0006303">
    <property type="term" value="P:double-strand break repair via nonhomologous end joining"/>
    <property type="evidence" value="ECO:0007669"/>
    <property type="project" value="InterPro"/>
</dbReference>
<dbReference type="InterPro" id="IPR011009">
    <property type="entry name" value="Kinase-like_dom_sf"/>
</dbReference>
<organism evidence="11 12">
    <name type="scientific">Ceratodon purpureus</name>
    <name type="common">Fire moss</name>
    <name type="synonym">Dicranum purpureum</name>
    <dbReference type="NCBI Taxonomy" id="3225"/>
    <lineage>
        <taxon>Eukaryota</taxon>
        <taxon>Viridiplantae</taxon>
        <taxon>Streptophyta</taxon>
        <taxon>Embryophyta</taxon>
        <taxon>Bryophyta</taxon>
        <taxon>Bryophytina</taxon>
        <taxon>Bryopsida</taxon>
        <taxon>Dicranidae</taxon>
        <taxon>Pseudoditrichales</taxon>
        <taxon>Ditrichaceae</taxon>
        <taxon>Ceratodon</taxon>
    </lineage>
</organism>
<dbReference type="Gene3D" id="1.25.10.10">
    <property type="entry name" value="Leucine-rich Repeat Variant"/>
    <property type="match status" value="2"/>
</dbReference>
<dbReference type="SUPFAM" id="SSF48371">
    <property type="entry name" value="ARM repeat"/>
    <property type="match status" value="3"/>
</dbReference>
<dbReference type="SUPFAM" id="SSF56112">
    <property type="entry name" value="Protein kinase-like (PK-like)"/>
    <property type="match status" value="1"/>
</dbReference>
<dbReference type="InterPro" id="IPR003152">
    <property type="entry name" value="FATC_dom"/>
</dbReference>
<keyword evidence="4" id="KW-0597">Phosphoprotein</keyword>
<dbReference type="SMART" id="SM01344">
    <property type="entry name" value="NUC194"/>
    <property type="match status" value="1"/>
</dbReference>
<evidence type="ECO:0000259" key="10">
    <source>
        <dbReference type="PROSITE" id="PS51190"/>
    </source>
</evidence>
<name>A0A8T0H5L9_CERPU</name>
<dbReference type="InterPro" id="IPR000403">
    <property type="entry name" value="PI3/4_kinase_cat_dom"/>
</dbReference>
<feature type="domain" description="FATC" evidence="10">
    <location>
        <begin position="4038"/>
        <end position="4070"/>
    </location>
</feature>
<protein>
    <recommendedName>
        <fullName evidence="2">DNA-dependent protein kinase catalytic subunit</fullName>
    </recommendedName>
</protein>
<evidence type="ECO:0000259" key="8">
    <source>
        <dbReference type="PROSITE" id="PS50290"/>
    </source>
</evidence>
<feature type="region of interest" description="Disordered" evidence="7">
    <location>
        <begin position="2017"/>
        <end position="2047"/>
    </location>
</feature>
<evidence type="ECO:0000256" key="5">
    <source>
        <dbReference type="ARBA" id="ARBA00022763"/>
    </source>
</evidence>
<feature type="region of interest" description="Disordered" evidence="7">
    <location>
        <begin position="2833"/>
        <end position="2852"/>
    </location>
</feature>
<dbReference type="Pfam" id="PF02259">
    <property type="entry name" value="FAT"/>
    <property type="match status" value="1"/>
</dbReference>
<dbReference type="InterPro" id="IPR012582">
    <property type="entry name" value="DNAPKcs_CC3"/>
</dbReference>
<keyword evidence="3" id="KW-0808">Transferase</keyword>
<dbReference type="Pfam" id="PF20500">
    <property type="entry name" value="DNA-PKcs_N"/>
    <property type="match status" value="1"/>
</dbReference>
<dbReference type="GO" id="GO:0004677">
    <property type="term" value="F:DNA-dependent protein kinase activity"/>
    <property type="evidence" value="ECO:0007669"/>
    <property type="project" value="InterPro"/>
</dbReference>
<dbReference type="PROSITE" id="PS50290">
    <property type="entry name" value="PI3_4_KINASE_3"/>
    <property type="match status" value="1"/>
</dbReference>